<comment type="function">
    <text evidence="6">Involved in the regulation of the intracellular balance of NAD and NADP, and is a key enzyme in the biosynthesis of NADP. Catalyzes specifically the phosphorylation on 2'-hydroxyl of the adenosine moiety of NAD to yield NADP.</text>
</comment>
<dbReference type="eggNOG" id="COG0061">
    <property type="taxonomic scope" value="Bacteria"/>
</dbReference>
<keyword evidence="2 6" id="KW-0418">Kinase</keyword>
<dbReference type="InterPro" id="IPR016064">
    <property type="entry name" value="NAD/diacylglycerol_kinase_sf"/>
</dbReference>
<dbReference type="GO" id="GO:0006741">
    <property type="term" value="P:NADP+ biosynthetic process"/>
    <property type="evidence" value="ECO:0007669"/>
    <property type="project" value="UniProtKB-UniRule"/>
</dbReference>
<evidence type="ECO:0000313" key="7">
    <source>
        <dbReference type="EMBL" id="EFM26316.1"/>
    </source>
</evidence>
<comment type="cofactor">
    <cofactor evidence="6">
        <name>a divalent metal cation</name>
        <dbReference type="ChEBI" id="CHEBI:60240"/>
    </cofactor>
</comment>
<proteinExistence type="inferred from homology"/>
<comment type="caution">
    <text evidence="6">Lacks conserved residue(s) required for the propagation of feature annotation.</text>
</comment>
<keyword evidence="3 6" id="KW-0521">NADP</keyword>
<dbReference type="GO" id="GO:0005737">
    <property type="term" value="C:cytoplasm"/>
    <property type="evidence" value="ECO:0007669"/>
    <property type="project" value="UniProtKB-SubCell"/>
</dbReference>
<dbReference type="AlphaFoldDB" id="E0NIM1"/>
<comment type="catalytic activity">
    <reaction evidence="5 6">
        <text>NAD(+) + ATP = ADP + NADP(+) + H(+)</text>
        <dbReference type="Rhea" id="RHEA:18629"/>
        <dbReference type="ChEBI" id="CHEBI:15378"/>
        <dbReference type="ChEBI" id="CHEBI:30616"/>
        <dbReference type="ChEBI" id="CHEBI:57540"/>
        <dbReference type="ChEBI" id="CHEBI:58349"/>
        <dbReference type="ChEBI" id="CHEBI:456216"/>
        <dbReference type="EC" id="2.7.1.23"/>
    </reaction>
</comment>
<dbReference type="STRING" id="862517.HMPREF9225_0010"/>
<keyword evidence="6" id="KW-0547">Nucleotide-binding</keyword>
<feature type="binding site" evidence="6">
    <location>
        <begin position="50"/>
        <end position="51"/>
    </location>
    <ligand>
        <name>NAD(+)</name>
        <dbReference type="ChEBI" id="CHEBI:57540"/>
    </ligand>
</feature>
<dbReference type="EC" id="2.7.1.23" evidence="6"/>
<dbReference type="InterPro" id="IPR017438">
    <property type="entry name" value="ATP-NAD_kinase_N"/>
</dbReference>
<dbReference type="GO" id="GO:0003951">
    <property type="term" value="F:NAD+ kinase activity"/>
    <property type="evidence" value="ECO:0007669"/>
    <property type="project" value="UniProtKB-UniRule"/>
</dbReference>
<evidence type="ECO:0000256" key="2">
    <source>
        <dbReference type="ARBA" id="ARBA00022777"/>
    </source>
</evidence>
<evidence type="ECO:0000313" key="8">
    <source>
        <dbReference type="Proteomes" id="UP000003280"/>
    </source>
</evidence>
<evidence type="ECO:0000256" key="5">
    <source>
        <dbReference type="ARBA" id="ARBA00047925"/>
    </source>
</evidence>
<dbReference type="OrthoDB" id="9774737at2"/>
<evidence type="ECO:0000256" key="4">
    <source>
        <dbReference type="ARBA" id="ARBA00023027"/>
    </source>
</evidence>
<keyword evidence="4 6" id="KW-0520">NAD</keyword>
<reference evidence="7 8" key="1">
    <citation type="submission" date="2010-07" db="EMBL/GenBank/DDBJ databases">
        <authorList>
            <person name="Muzny D."/>
            <person name="Qin X."/>
            <person name="Deng J."/>
            <person name="Jiang H."/>
            <person name="Liu Y."/>
            <person name="Qu J."/>
            <person name="Song X.-Z."/>
            <person name="Zhang L."/>
            <person name="Thornton R."/>
            <person name="Coyle M."/>
            <person name="Francisco L."/>
            <person name="Jackson L."/>
            <person name="Javaid M."/>
            <person name="Korchina V."/>
            <person name="Kovar C."/>
            <person name="Mata R."/>
            <person name="Mathew T."/>
            <person name="Ngo R."/>
            <person name="Nguyen L."/>
            <person name="Nguyen N."/>
            <person name="Okwuonu G."/>
            <person name="Ongeri F."/>
            <person name="Pham C."/>
            <person name="Simmons D."/>
            <person name="Wilczek-Boney K."/>
            <person name="Hale W."/>
            <person name="Jakkamsetti A."/>
            <person name="Pham P."/>
            <person name="Ruth R."/>
            <person name="San Lucas F."/>
            <person name="Warren J."/>
            <person name="Zhang J."/>
            <person name="Zhao Z."/>
            <person name="Zhou C."/>
            <person name="Zhu D."/>
            <person name="Lee S."/>
            <person name="Bess C."/>
            <person name="Blankenburg K."/>
            <person name="Forbes L."/>
            <person name="Fu Q."/>
            <person name="Gubbala S."/>
            <person name="Hirani K."/>
            <person name="Jayaseelan J.C."/>
            <person name="Lara F."/>
            <person name="Munidasa M."/>
            <person name="Palculict T."/>
            <person name="Patil S."/>
            <person name="Pu L.-L."/>
            <person name="Saada N."/>
            <person name="Tang L."/>
            <person name="Weissenberger G."/>
            <person name="Zhu Y."/>
            <person name="Hemphill L."/>
            <person name="Shang Y."/>
            <person name="Youmans B."/>
            <person name="Ayvaz T."/>
            <person name="Ross M."/>
            <person name="Santibanez J."/>
            <person name="Aqrawi P."/>
            <person name="Gross S."/>
            <person name="Joshi V."/>
            <person name="Fowler G."/>
            <person name="Nazareth L."/>
            <person name="Reid J."/>
            <person name="Worley K."/>
            <person name="Petrosino J."/>
            <person name="Highlander S."/>
            <person name="Gibbs R."/>
        </authorList>
    </citation>
    <scope>NUCLEOTIDE SEQUENCE [LARGE SCALE GENOMIC DNA]</scope>
    <source>
        <strain evidence="7 8">ATCC BAA-1640</strain>
    </source>
</reference>
<feature type="binding site" evidence="6">
    <location>
        <begin position="162"/>
        <end position="167"/>
    </location>
    <ligand>
        <name>NAD(+)</name>
        <dbReference type="ChEBI" id="CHEBI:57540"/>
    </ligand>
</feature>
<evidence type="ECO:0000256" key="6">
    <source>
        <dbReference type="HAMAP-Rule" id="MF_00361"/>
    </source>
</evidence>
<keyword evidence="1 6" id="KW-0808">Transferase</keyword>
<feature type="binding site" evidence="6">
    <location>
        <position position="55"/>
    </location>
    <ligand>
        <name>NAD(+)</name>
        <dbReference type="ChEBI" id="CHEBI:57540"/>
    </ligand>
</feature>
<protein>
    <recommendedName>
        <fullName evidence="6">NAD kinase</fullName>
        <ecNumber evidence="6">2.7.1.23</ecNumber>
    </recommendedName>
    <alternativeName>
        <fullName evidence="6">ATP-dependent NAD kinase</fullName>
    </alternativeName>
</protein>
<dbReference type="EMBL" id="AEEH01000009">
    <property type="protein sequence ID" value="EFM26316.1"/>
    <property type="molecule type" value="Genomic_DNA"/>
</dbReference>
<evidence type="ECO:0000256" key="3">
    <source>
        <dbReference type="ARBA" id="ARBA00022857"/>
    </source>
</evidence>
<gene>
    <name evidence="6" type="primary">nadK</name>
    <name evidence="7" type="ORF">HMPREF9225_0010</name>
</gene>
<comment type="subcellular location">
    <subcellularLocation>
        <location evidence="6">Cytoplasm</location>
    </subcellularLocation>
</comment>
<feature type="binding site" evidence="6">
    <location>
        <position position="151"/>
    </location>
    <ligand>
        <name>NAD(+)</name>
        <dbReference type="ChEBI" id="CHEBI:57540"/>
    </ligand>
</feature>
<name>E0NIM1_9FIRM</name>
<dbReference type="Pfam" id="PF01513">
    <property type="entry name" value="NAD_kinase"/>
    <property type="match status" value="1"/>
</dbReference>
<dbReference type="InterPro" id="IPR002504">
    <property type="entry name" value="NADK"/>
</dbReference>
<dbReference type="HAMAP" id="MF_00361">
    <property type="entry name" value="NAD_kinase"/>
    <property type="match status" value="1"/>
</dbReference>
<dbReference type="GO" id="GO:0051287">
    <property type="term" value="F:NAD binding"/>
    <property type="evidence" value="ECO:0007669"/>
    <property type="project" value="UniProtKB-ARBA"/>
</dbReference>
<dbReference type="Gene3D" id="3.40.50.10330">
    <property type="entry name" value="Probable inorganic polyphosphate/atp-NAD kinase, domain 1"/>
    <property type="match status" value="1"/>
</dbReference>
<dbReference type="GO" id="GO:0005524">
    <property type="term" value="F:ATP binding"/>
    <property type="evidence" value="ECO:0007669"/>
    <property type="project" value="UniProtKB-KW"/>
</dbReference>
<keyword evidence="8" id="KW-1185">Reference proteome</keyword>
<dbReference type="GO" id="GO:0019674">
    <property type="term" value="P:NAD+ metabolic process"/>
    <property type="evidence" value="ECO:0007669"/>
    <property type="project" value="InterPro"/>
</dbReference>
<dbReference type="PANTHER" id="PTHR20275:SF0">
    <property type="entry name" value="NAD KINASE"/>
    <property type="match status" value="1"/>
</dbReference>
<keyword evidence="6" id="KW-0963">Cytoplasm</keyword>
<organism evidence="7 8">
    <name type="scientific">Peptoniphilus duerdenii ATCC BAA-1640</name>
    <dbReference type="NCBI Taxonomy" id="862517"/>
    <lineage>
        <taxon>Bacteria</taxon>
        <taxon>Bacillati</taxon>
        <taxon>Bacillota</taxon>
        <taxon>Tissierellia</taxon>
        <taxon>Tissierellales</taxon>
        <taxon>Peptoniphilaceae</taxon>
        <taxon>Peptoniphilus</taxon>
    </lineage>
</organism>
<dbReference type="Gene3D" id="2.60.200.30">
    <property type="entry name" value="Probable inorganic polyphosphate/atp-NAD kinase, domain 2"/>
    <property type="match status" value="1"/>
</dbReference>
<keyword evidence="6" id="KW-0067">ATP-binding</keyword>
<dbReference type="PANTHER" id="PTHR20275">
    <property type="entry name" value="NAD KINASE"/>
    <property type="match status" value="1"/>
</dbReference>
<dbReference type="RefSeq" id="WP_008900846.1">
    <property type="nucleotide sequence ID" value="NZ_GL397071.1"/>
</dbReference>
<feature type="binding site" evidence="6">
    <location>
        <position position="132"/>
    </location>
    <ligand>
        <name>NAD(+)</name>
        <dbReference type="ChEBI" id="CHEBI:57540"/>
    </ligand>
</feature>
<comment type="caution">
    <text evidence="7">The sequence shown here is derived from an EMBL/GenBank/DDBJ whole genome shotgun (WGS) entry which is preliminary data.</text>
</comment>
<dbReference type="Proteomes" id="UP000003280">
    <property type="component" value="Unassembled WGS sequence"/>
</dbReference>
<dbReference type="GO" id="GO:0046872">
    <property type="term" value="F:metal ion binding"/>
    <property type="evidence" value="ECO:0007669"/>
    <property type="project" value="UniProtKB-UniRule"/>
</dbReference>
<comment type="similarity">
    <text evidence="6">Belongs to the NAD kinase family.</text>
</comment>
<evidence type="ECO:0000256" key="1">
    <source>
        <dbReference type="ARBA" id="ARBA00022679"/>
    </source>
</evidence>
<accession>E0NIM1</accession>
<sequence length="265" mass="29957">MNKYINIVSNANIESRKTAHELQEKLASRGYTPELRFNPQSELTICVGGDGAFIKSLHNNFPRMPIVGINTGHLGFFQEIQPNQIDWFLDMYEQGRYEIEDLKLVRAEIFTKNKNIVVHALNEVILKAQRSKTIHINVFVQKNHVEKFSGDGMMISTPSGSTAYNFSCGGSIVFPTLDVLQLTPISPVFSAAYRSLLSSIIVPGDFDISLVPERRYANSSLVVVDGMEYYYPGLKRVNFKMSNKSIKKLTISPDSYFENLKSKFL</sequence>
<dbReference type="InterPro" id="IPR017437">
    <property type="entry name" value="ATP-NAD_kinase_PpnK-typ_C"/>
</dbReference>
<dbReference type="SUPFAM" id="SSF111331">
    <property type="entry name" value="NAD kinase/diacylglycerol kinase-like"/>
    <property type="match status" value="1"/>
</dbReference>
<feature type="active site" description="Proton acceptor" evidence="6">
    <location>
        <position position="50"/>
    </location>
</feature>
<dbReference type="Pfam" id="PF20143">
    <property type="entry name" value="NAD_kinase_C"/>
    <property type="match status" value="1"/>
</dbReference>
<dbReference type="HOGENOM" id="CLU_008831_0_3_9"/>
<feature type="binding site" evidence="6">
    <location>
        <begin position="122"/>
        <end position="123"/>
    </location>
    <ligand>
        <name>NAD(+)</name>
        <dbReference type="ChEBI" id="CHEBI:57540"/>
    </ligand>
</feature>